<evidence type="ECO:0000256" key="1">
    <source>
        <dbReference type="SAM" id="MobiDB-lite"/>
    </source>
</evidence>
<feature type="compositionally biased region" description="Polar residues" evidence="1">
    <location>
        <begin position="269"/>
        <end position="279"/>
    </location>
</feature>
<feature type="transmembrane region" description="Helical" evidence="2">
    <location>
        <begin position="63"/>
        <end position="85"/>
    </location>
</feature>
<sequence length="351" mass="39745">MASLQPSQFTPSELSAIQDMLKMTKVTMFIYTALMVVMIPNFICAIRMLFLRARPGTFTPVPWLCFLQSLSAFLLLLFSLIGYFAPFDNCAVQGRLIEAWFVIAMCSLHSLLFVKSYFALNKARWLVFIHIFLECCFIGSFIFASFKETFIRVPLEDTCLSILTEATLLAELVFDIVMNVFYSGIFVIILRKQQLNTNQAQWRSLTNDGLVYMLGITSSTTLLVILSIFLGPENMGVTLFILAVVVGSCLMTGQLWNAKQRASTTNNSYFDKQYTDTPPSDSHSRSHSHSHTNSHSHQYHSSSLGHINDVELTIGEFNMNSRLDDEAHDFQHHSVPTSRPESILLRDKHHG</sequence>
<comment type="caution">
    <text evidence="3">The sequence shown here is derived from an EMBL/GenBank/DDBJ whole genome shotgun (WGS) entry which is preliminary data.</text>
</comment>
<organism evidence="3 4">
    <name type="scientific">Basidiobolus ranarum</name>
    <dbReference type="NCBI Taxonomy" id="34480"/>
    <lineage>
        <taxon>Eukaryota</taxon>
        <taxon>Fungi</taxon>
        <taxon>Fungi incertae sedis</taxon>
        <taxon>Zoopagomycota</taxon>
        <taxon>Entomophthoromycotina</taxon>
        <taxon>Basidiobolomycetes</taxon>
        <taxon>Basidiobolales</taxon>
        <taxon>Basidiobolaceae</taxon>
        <taxon>Basidiobolus</taxon>
    </lineage>
</organism>
<evidence type="ECO:0000313" key="3">
    <source>
        <dbReference type="EMBL" id="KAK9721086.1"/>
    </source>
</evidence>
<feature type="transmembrane region" description="Helical" evidence="2">
    <location>
        <begin position="166"/>
        <end position="190"/>
    </location>
</feature>
<gene>
    <name evidence="3" type="ORF">K7432_003691</name>
</gene>
<feature type="transmembrane region" description="Helical" evidence="2">
    <location>
        <begin position="28"/>
        <end position="51"/>
    </location>
</feature>
<feature type="transmembrane region" description="Helical" evidence="2">
    <location>
        <begin position="236"/>
        <end position="256"/>
    </location>
</feature>
<keyword evidence="2" id="KW-1133">Transmembrane helix</keyword>
<protein>
    <recommendedName>
        <fullName evidence="5">Transmembrane protein</fullName>
    </recommendedName>
</protein>
<accession>A0ABR2W5T0</accession>
<feature type="region of interest" description="Disordered" evidence="1">
    <location>
        <begin position="330"/>
        <end position="351"/>
    </location>
</feature>
<feature type="transmembrane region" description="Helical" evidence="2">
    <location>
        <begin position="97"/>
        <end position="118"/>
    </location>
</feature>
<evidence type="ECO:0000313" key="4">
    <source>
        <dbReference type="Proteomes" id="UP001479436"/>
    </source>
</evidence>
<proteinExistence type="predicted"/>
<evidence type="ECO:0008006" key="5">
    <source>
        <dbReference type="Google" id="ProtNLM"/>
    </source>
</evidence>
<keyword evidence="2" id="KW-0472">Membrane</keyword>
<reference evidence="3 4" key="1">
    <citation type="submission" date="2023-04" db="EMBL/GenBank/DDBJ databases">
        <title>Genome of Basidiobolus ranarum AG-B5.</title>
        <authorList>
            <person name="Stajich J.E."/>
            <person name="Carter-House D."/>
            <person name="Gryganskyi A."/>
        </authorList>
    </citation>
    <scope>NUCLEOTIDE SEQUENCE [LARGE SCALE GENOMIC DNA]</scope>
    <source>
        <strain evidence="3 4">AG-B5</strain>
    </source>
</reference>
<dbReference type="EMBL" id="JASJQH010006991">
    <property type="protein sequence ID" value="KAK9721086.1"/>
    <property type="molecule type" value="Genomic_DNA"/>
</dbReference>
<feature type="compositionally biased region" description="Basic residues" evidence="1">
    <location>
        <begin position="285"/>
        <end position="298"/>
    </location>
</feature>
<feature type="transmembrane region" description="Helical" evidence="2">
    <location>
        <begin position="210"/>
        <end position="230"/>
    </location>
</feature>
<keyword evidence="2" id="KW-0812">Transmembrane</keyword>
<name>A0ABR2W5T0_9FUNG</name>
<keyword evidence="4" id="KW-1185">Reference proteome</keyword>
<feature type="transmembrane region" description="Helical" evidence="2">
    <location>
        <begin position="125"/>
        <end position="146"/>
    </location>
</feature>
<dbReference type="Proteomes" id="UP001479436">
    <property type="component" value="Unassembled WGS sequence"/>
</dbReference>
<feature type="region of interest" description="Disordered" evidence="1">
    <location>
        <begin position="269"/>
        <end position="301"/>
    </location>
</feature>
<evidence type="ECO:0000256" key="2">
    <source>
        <dbReference type="SAM" id="Phobius"/>
    </source>
</evidence>